<protein>
    <recommendedName>
        <fullName evidence="6">Aminopeptidase P N-terminal domain-containing protein</fullName>
    </recommendedName>
</protein>
<dbReference type="EMBL" id="KB469297">
    <property type="protein sequence ID" value="EPQ59723.1"/>
    <property type="molecule type" value="Genomic_DNA"/>
</dbReference>
<dbReference type="PANTHER" id="PTHR43226">
    <property type="entry name" value="XAA-PRO AMINOPEPTIDASE 3"/>
    <property type="match status" value="1"/>
</dbReference>
<dbReference type="InterPro" id="IPR052433">
    <property type="entry name" value="X-Pro_dipept-like"/>
</dbReference>
<evidence type="ECO:0000259" key="6">
    <source>
        <dbReference type="SMART" id="SM01011"/>
    </source>
</evidence>
<evidence type="ECO:0000256" key="5">
    <source>
        <dbReference type="ARBA" id="ARBA00023211"/>
    </source>
</evidence>
<keyword evidence="3" id="KW-0479">Metal-binding</keyword>
<dbReference type="OMA" id="DSYFWYL"/>
<proteinExistence type="inferred from homology"/>
<dbReference type="InterPro" id="IPR001131">
    <property type="entry name" value="Peptidase_M24B_aminopep-P_CS"/>
</dbReference>
<dbReference type="InterPro" id="IPR000994">
    <property type="entry name" value="Pept_M24"/>
</dbReference>
<dbReference type="GO" id="GO:0070006">
    <property type="term" value="F:metalloaminopeptidase activity"/>
    <property type="evidence" value="ECO:0007669"/>
    <property type="project" value="InterPro"/>
</dbReference>
<dbReference type="KEGG" id="gtr:GLOTRDRAFT_34532"/>
<organism evidence="7 8">
    <name type="scientific">Gloeophyllum trabeum (strain ATCC 11539 / FP-39264 / Madison 617)</name>
    <name type="common">Brown rot fungus</name>
    <dbReference type="NCBI Taxonomy" id="670483"/>
    <lineage>
        <taxon>Eukaryota</taxon>
        <taxon>Fungi</taxon>
        <taxon>Dikarya</taxon>
        <taxon>Basidiomycota</taxon>
        <taxon>Agaricomycotina</taxon>
        <taxon>Agaricomycetes</taxon>
        <taxon>Gloeophyllales</taxon>
        <taxon>Gloeophyllaceae</taxon>
        <taxon>Gloeophyllum</taxon>
    </lineage>
</organism>
<keyword evidence="8" id="KW-1185">Reference proteome</keyword>
<feature type="domain" description="Aminopeptidase P N-terminal" evidence="6">
    <location>
        <begin position="58"/>
        <end position="190"/>
    </location>
</feature>
<evidence type="ECO:0000256" key="4">
    <source>
        <dbReference type="ARBA" id="ARBA00022801"/>
    </source>
</evidence>
<gene>
    <name evidence="7" type="ORF">GLOTRDRAFT_34532</name>
</gene>
<evidence type="ECO:0000313" key="8">
    <source>
        <dbReference type="Proteomes" id="UP000030669"/>
    </source>
</evidence>
<keyword evidence="5" id="KW-0464">Manganese</keyword>
<dbReference type="PROSITE" id="PS00491">
    <property type="entry name" value="PROLINE_PEPTIDASE"/>
    <property type="match status" value="1"/>
</dbReference>
<keyword evidence="4" id="KW-0378">Hydrolase</keyword>
<dbReference type="OrthoDB" id="4215474at2759"/>
<dbReference type="HOGENOM" id="CLU_017266_1_1_1"/>
<evidence type="ECO:0000256" key="1">
    <source>
        <dbReference type="ARBA" id="ARBA00001936"/>
    </source>
</evidence>
<sequence>MSALTARACFRPLHRLLRRGYATEPAHALHPPKPSEFGQPLWESHPHLVKAGELTPGIPVHEYERRRKDLMDSLPENSIVVSVAAPVKYMSGQIFYKYRQASDFWYLTGFEEPESAKNSTSRGYRMTMFSSGKDSAKEKWDGARTSLQDVATHFHADDALPISSLPSTLKSLLPQYTSVYVDLPPSATPSRRRSSSSITTTPLSASRALLKYLAPPFAPRGEFESVVEGLSGSKRRPLAKEVGRLRAVKSKAEQKVMRAAADISGRAHAKTMRFASPDVPESALAAHFEYLCALEGAQRPAYVPVVASGANALIIHYTTNNHIVRDGEMVLVDAGCEYNGYASDITRTFPSSGNFTPAQKDLYQALLNVQKSLIQACALSPSPSSSSPSLNSLHSQSCLLLREELNQIGFGLQRGDLERELYPHYLSHPIGIDLHESASFERGEALRPGMVITVEPGVYVPSSPLFPKHFHNMGIRIEDEVLLCEGEPVVLSVSAPKEVVDVEGACQGVLGLEPY</sequence>
<dbReference type="GeneID" id="19305564"/>
<accession>S7QKF6</accession>
<evidence type="ECO:0000256" key="3">
    <source>
        <dbReference type="ARBA" id="ARBA00022723"/>
    </source>
</evidence>
<dbReference type="Gene3D" id="3.90.230.10">
    <property type="entry name" value="Creatinase/methionine aminopeptidase superfamily"/>
    <property type="match status" value="1"/>
</dbReference>
<dbReference type="InterPro" id="IPR029149">
    <property type="entry name" value="Creatin/AminoP/Spt16_N"/>
</dbReference>
<name>S7QKF6_GLOTA</name>
<dbReference type="PANTHER" id="PTHR43226:SF4">
    <property type="entry name" value="XAA-PRO AMINOPEPTIDASE 3"/>
    <property type="match status" value="1"/>
</dbReference>
<comment type="similarity">
    <text evidence="2">Belongs to the peptidase M24B family.</text>
</comment>
<dbReference type="InterPro" id="IPR007865">
    <property type="entry name" value="Aminopep_P_N"/>
</dbReference>
<comment type="cofactor">
    <cofactor evidence="1">
        <name>Mn(2+)</name>
        <dbReference type="ChEBI" id="CHEBI:29035"/>
    </cofactor>
</comment>
<dbReference type="eggNOG" id="KOG2414">
    <property type="taxonomic scope" value="Eukaryota"/>
</dbReference>
<dbReference type="GO" id="GO:0005739">
    <property type="term" value="C:mitochondrion"/>
    <property type="evidence" value="ECO:0007669"/>
    <property type="project" value="TreeGrafter"/>
</dbReference>
<evidence type="ECO:0000313" key="7">
    <source>
        <dbReference type="EMBL" id="EPQ59723.1"/>
    </source>
</evidence>
<dbReference type="SMART" id="SM01011">
    <property type="entry name" value="AMP_N"/>
    <property type="match status" value="1"/>
</dbReference>
<dbReference type="RefSeq" id="XP_007861768.1">
    <property type="nucleotide sequence ID" value="XM_007863577.1"/>
</dbReference>
<dbReference type="Pfam" id="PF05195">
    <property type="entry name" value="AMP_N"/>
    <property type="match status" value="1"/>
</dbReference>
<evidence type="ECO:0000256" key="2">
    <source>
        <dbReference type="ARBA" id="ARBA00008766"/>
    </source>
</evidence>
<dbReference type="InterPro" id="IPR036005">
    <property type="entry name" value="Creatinase/aminopeptidase-like"/>
</dbReference>
<dbReference type="Pfam" id="PF00557">
    <property type="entry name" value="Peptidase_M24"/>
    <property type="match status" value="1"/>
</dbReference>
<dbReference type="PRINTS" id="PR00599">
    <property type="entry name" value="MAPEPTIDASE"/>
</dbReference>
<dbReference type="AlphaFoldDB" id="S7QKF6"/>
<dbReference type="Gene3D" id="3.40.350.10">
    <property type="entry name" value="Creatinase/prolidase N-terminal domain"/>
    <property type="match status" value="1"/>
</dbReference>
<dbReference type="InterPro" id="IPR001714">
    <property type="entry name" value="Pept_M24_MAP"/>
</dbReference>
<dbReference type="SUPFAM" id="SSF55920">
    <property type="entry name" value="Creatinase/aminopeptidase"/>
    <property type="match status" value="1"/>
</dbReference>
<dbReference type="STRING" id="670483.S7QKF6"/>
<dbReference type="Proteomes" id="UP000030669">
    <property type="component" value="Unassembled WGS sequence"/>
</dbReference>
<dbReference type="GO" id="GO:0006508">
    <property type="term" value="P:proteolysis"/>
    <property type="evidence" value="ECO:0007669"/>
    <property type="project" value="TreeGrafter"/>
</dbReference>
<dbReference type="GO" id="GO:0030145">
    <property type="term" value="F:manganese ion binding"/>
    <property type="evidence" value="ECO:0007669"/>
    <property type="project" value="InterPro"/>
</dbReference>
<dbReference type="SUPFAM" id="SSF53092">
    <property type="entry name" value="Creatinase/prolidase N-terminal domain"/>
    <property type="match status" value="1"/>
</dbReference>
<reference evidence="7 8" key="1">
    <citation type="journal article" date="2012" name="Science">
        <title>The Paleozoic origin of enzymatic lignin decomposition reconstructed from 31 fungal genomes.</title>
        <authorList>
            <person name="Floudas D."/>
            <person name="Binder M."/>
            <person name="Riley R."/>
            <person name="Barry K."/>
            <person name="Blanchette R.A."/>
            <person name="Henrissat B."/>
            <person name="Martinez A.T."/>
            <person name="Otillar R."/>
            <person name="Spatafora J.W."/>
            <person name="Yadav J.S."/>
            <person name="Aerts A."/>
            <person name="Benoit I."/>
            <person name="Boyd A."/>
            <person name="Carlson A."/>
            <person name="Copeland A."/>
            <person name="Coutinho P.M."/>
            <person name="de Vries R.P."/>
            <person name="Ferreira P."/>
            <person name="Findley K."/>
            <person name="Foster B."/>
            <person name="Gaskell J."/>
            <person name="Glotzer D."/>
            <person name="Gorecki P."/>
            <person name="Heitman J."/>
            <person name="Hesse C."/>
            <person name="Hori C."/>
            <person name="Igarashi K."/>
            <person name="Jurgens J.A."/>
            <person name="Kallen N."/>
            <person name="Kersten P."/>
            <person name="Kohler A."/>
            <person name="Kuees U."/>
            <person name="Kumar T.K.A."/>
            <person name="Kuo A."/>
            <person name="LaButti K."/>
            <person name="Larrondo L.F."/>
            <person name="Lindquist E."/>
            <person name="Ling A."/>
            <person name="Lombard V."/>
            <person name="Lucas S."/>
            <person name="Lundell T."/>
            <person name="Martin R."/>
            <person name="McLaughlin D.J."/>
            <person name="Morgenstern I."/>
            <person name="Morin E."/>
            <person name="Murat C."/>
            <person name="Nagy L.G."/>
            <person name="Nolan M."/>
            <person name="Ohm R.A."/>
            <person name="Patyshakuliyeva A."/>
            <person name="Rokas A."/>
            <person name="Ruiz-Duenas F.J."/>
            <person name="Sabat G."/>
            <person name="Salamov A."/>
            <person name="Samejima M."/>
            <person name="Schmutz J."/>
            <person name="Slot J.C."/>
            <person name="St John F."/>
            <person name="Stenlid J."/>
            <person name="Sun H."/>
            <person name="Sun S."/>
            <person name="Syed K."/>
            <person name="Tsang A."/>
            <person name="Wiebenga A."/>
            <person name="Young D."/>
            <person name="Pisabarro A."/>
            <person name="Eastwood D.C."/>
            <person name="Martin F."/>
            <person name="Cullen D."/>
            <person name="Grigoriev I.V."/>
            <person name="Hibbett D.S."/>
        </authorList>
    </citation>
    <scope>NUCLEOTIDE SEQUENCE [LARGE SCALE GENOMIC DNA]</scope>
    <source>
        <strain evidence="7 8">ATCC 11539</strain>
    </source>
</reference>